<accession>A0A7I8D506</accession>
<evidence type="ECO:0000313" key="1">
    <source>
        <dbReference type="EMBL" id="BCJ85174.1"/>
    </source>
</evidence>
<dbReference type="AlphaFoldDB" id="A0A7I8D506"/>
<dbReference type="SUPFAM" id="SSF51182">
    <property type="entry name" value="RmlC-like cupins"/>
    <property type="match status" value="1"/>
</dbReference>
<dbReference type="Proteomes" id="UP000593802">
    <property type="component" value="Chromosome"/>
</dbReference>
<evidence type="ECO:0008006" key="3">
    <source>
        <dbReference type="Google" id="ProtNLM"/>
    </source>
</evidence>
<sequence>MADGILLTDVQPNIEFRETGALFKTLIDTPALKVVMINLKKGQRVDWHRANVQISVFVERGVIQFGVREDGAEETHRMLPGMSITLKANLDHNLSAEQDSVVLVYKTPNPQSLLRLE</sequence>
<dbReference type="InterPro" id="IPR011051">
    <property type="entry name" value="RmlC_Cupin_sf"/>
</dbReference>
<reference evidence="1 2" key="1">
    <citation type="submission" date="2020-08" db="EMBL/GenBank/DDBJ databases">
        <title>Complete Genome Sequence of Effusibacillus dendaii Strain skT53, Isolated from Farmland soil.</title>
        <authorList>
            <person name="Konishi T."/>
            <person name="Kawasaki H."/>
        </authorList>
    </citation>
    <scope>NUCLEOTIDE SEQUENCE [LARGE SCALE GENOMIC DNA]</scope>
    <source>
        <strain evidence="2">skT53</strain>
    </source>
</reference>
<proteinExistence type="predicted"/>
<dbReference type="EMBL" id="AP023366">
    <property type="protein sequence ID" value="BCJ85174.1"/>
    <property type="molecule type" value="Genomic_DNA"/>
</dbReference>
<name>A0A7I8D506_9BACL</name>
<dbReference type="KEGG" id="eff:skT53_01590"/>
<gene>
    <name evidence="1" type="ORF">skT53_01590</name>
</gene>
<protein>
    <recommendedName>
        <fullName evidence="3">Cupin</fullName>
    </recommendedName>
</protein>
<dbReference type="InterPro" id="IPR014710">
    <property type="entry name" value="RmlC-like_jellyroll"/>
</dbReference>
<dbReference type="RefSeq" id="WP_200759330.1">
    <property type="nucleotide sequence ID" value="NZ_AP023366.1"/>
</dbReference>
<keyword evidence="2" id="KW-1185">Reference proteome</keyword>
<organism evidence="1 2">
    <name type="scientific">Effusibacillus dendaii</name>
    <dbReference type="NCBI Taxonomy" id="2743772"/>
    <lineage>
        <taxon>Bacteria</taxon>
        <taxon>Bacillati</taxon>
        <taxon>Bacillota</taxon>
        <taxon>Bacilli</taxon>
        <taxon>Bacillales</taxon>
        <taxon>Alicyclobacillaceae</taxon>
        <taxon>Effusibacillus</taxon>
    </lineage>
</organism>
<dbReference type="Gene3D" id="2.60.120.10">
    <property type="entry name" value="Jelly Rolls"/>
    <property type="match status" value="1"/>
</dbReference>
<evidence type="ECO:0000313" key="2">
    <source>
        <dbReference type="Proteomes" id="UP000593802"/>
    </source>
</evidence>